<dbReference type="AlphaFoldDB" id="Q093W0"/>
<feature type="region of interest" description="Disordered" evidence="1">
    <location>
        <begin position="399"/>
        <end position="421"/>
    </location>
</feature>
<evidence type="ECO:0000313" key="2">
    <source>
        <dbReference type="EMBL" id="EAU67036.1"/>
    </source>
</evidence>
<protein>
    <submittedName>
        <fullName evidence="2">Uncharacterized protein</fullName>
    </submittedName>
</protein>
<name>Q093W0_STIAD</name>
<evidence type="ECO:0000256" key="1">
    <source>
        <dbReference type="SAM" id="MobiDB-lite"/>
    </source>
</evidence>
<evidence type="ECO:0000313" key="3">
    <source>
        <dbReference type="Proteomes" id="UP000032702"/>
    </source>
</evidence>
<comment type="caution">
    <text evidence="2">The sequence shown here is derived from an EMBL/GenBank/DDBJ whole genome shotgun (WGS) entry which is preliminary data.</text>
</comment>
<proteinExistence type="predicted"/>
<feature type="compositionally biased region" description="Low complexity" evidence="1">
    <location>
        <begin position="405"/>
        <end position="421"/>
    </location>
</feature>
<feature type="region of interest" description="Disordered" evidence="1">
    <location>
        <begin position="450"/>
        <end position="480"/>
    </location>
</feature>
<dbReference type="Proteomes" id="UP000032702">
    <property type="component" value="Unassembled WGS sequence"/>
</dbReference>
<sequence>MCPLLGQPLAGFLFCVREGRARGLAAHEQLGPAQHVEDRSHGEAGTKERHGLVLNGVGVLAHAPARLRREARAQPEVAEQIEGLLARPDLLHAGVRRLLLLDVHLAAEGDLHKVWLLERERVRSETPFHGTAPLAGGRCRAQTLAQVEETLAQALFQAAECLDFTQVHANLDQRLGNHRADACHHAVRAQQPRGLHHLDEVIGRHRVHHLHAGDVDDDAAGLALDDAVQQPLGHLHRALRVHHADDGQREDVLPQLDDGRGQVADGHALPLDGGELLLQVPVAGGQTGQRLVVLLARGGQLAHEDVERLLQDGEVVLLLDGQRGDVRIKVAHGDHRQHVDDAADALGADDEGFGWGLERGGGHRCVAQGSGLEEGAAGRPSISSARRWMASRSEFMPEAPTTWMPSRSSPSSRPSAVSTPSSWMPMLCKVRATSAPMPESTVRVPMSRAELASRASTEHRWLSTNQRPEMSTTMPRAPVR</sequence>
<accession>Q093W0</accession>
<gene>
    <name evidence="2" type="ORF">STIAU_3520</name>
</gene>
<organism evidence="2 3">
    <name type="scientific">Stigmatella aurantiaca (strain DW4/3-1)</name>
    <dbReference type="NCBI Taxonomy" id="378806"/>
    <lineage>
        <taxon>Bacteria</taxon>
        <taxon>Pseudomonadati</taxon>
        <taxon>Myxococcota</taxon>
        <taxon>Myxococcia</taxon>
        <taxon>Myxococcales</taxon>
        <taxon>Cystobacterineae</taxon>
        <taxon>Archangiaceae</taxon>
        <taxon>Stigmatella</taxon>
    </lineage>
</organism>
<reference evidence="2 3" key="1">
    <citation type="submission" date="2006-04" db="EMBL/GenBank/DDBJ databases">
        <authorList>
            <person name="Nierman W.C."/>
        </authorList>
    </citation>
    <scope>NUCLEOTIDE SEQUENCE [LARGE SCALE GENOMIC DNA]</scope>
    <source>
        <strain evidence="2 3">DW4/3-1</strain>
    </source>
</reference>
<dbReference type="EMBL" id="AAMD01000042">
    <property type="protein sequence ID" value="EAU67036.1"/>
    <property type="molecule type" value="Genomic_DNA"/>
</dbReference>
<feature type="compositionally biased region" description="Polar residues" evidence="1">
    <location>
        <begin position="462"/>
        <end position="474"/>
    </location>
</feature>